<evidence type="ECO:0000256" key="1">
    <source>
        <dbReference type="HAMAP-Rule" id="MF_00386"/>
    </source>
</evidence>
<dbReference type="STRING" id="1333998.M2A_2523"/>
<feature type="transmembrane region" description="Helical" evidence="2">
    <location>
        <begin position="12"/>
        <end position="30"/>
    </location>
</feature>
<name>A0A081BDA6_9HYPH</name>
<dbReference type="eggNOG" id="COG0759">
    <property type="taxonomic scope" value="Bacteria"/>
</dbReference>
<dbReference type="EMBL" id="BBIO01000014">
    <property type="protein sequence ID" value="GAK46024.1"/>
    <property type="molecule type" value="Genomic_DNA"/>
</dbReference>
<dbReference type="SMART" id="SM01234">
    <property type="entry name" value="Haemolytic"/>
    <property type="match status" value="1"/>
</dbReference>
<comment type="similarity">
    <text evidence="1">Belongs to the UPF0161 family.</text>
</comment>
<proteinExistence type="inferred from homology"/>
<keyword evidence="1 2" id="KW-0472">Membrane</keyword>
<keyword evidence="2" id="KW-1133">Transmembrane helix</keyword>
<evidence type="ECO:0000256" key="2">
    <source>
        <dbReference type="SAM" id="Phobius"/>
    </source>
</evidence>
<dbReference type="GO" id="GO:0005886">
    <property type="term" value="C:plasma membrane"/>
    <property type="evidence" value="ECO:0007669"/>
    <property type="project" value="UniProtKB-SubCell"/>
</dbReference>
<gene>
    <name evidence="3" type="ORF">M2A_2523</name>
</gene>
<dbReference type="AlphaFoldDB" id="A0A081BDA6"/>
<keyword evidence="4" id="KW-1185">Reference proteome</keyword>
<dbReference type="NCBIfam" id="TIGR00278">
    <property type="entry name" value="membrane protein insertion efficiency factor YidD"/>
    <property type="match status" value="1"/>
</dbReference>
<keyword evidence="1" id="KW-1003">Cell membrane</keyword>
<comment type="function">
    <text evidence="1">Could be involved in insertion of integral membrane proteins into the membrane.</text>
</comment>
<protein>
    <recommendedName>
        <fullName evidence="1">Putative membrane protein insertion efficiency factor</fullName>
    </recommendedName>
</protein>
<evidence type="ECO:0000313" key="3">
    <source>
        <dbReference type="EMBL" id="GAK46024.1"/>
    </source>
</evidence>
<dbReference type="Proteomes" id="UP000028702">
    <property type="component" value="Unassembled WGS sequence"/>
</dbReference>
<dbReference type="RefSeq" id="WP_197052928.1">
    <property type="nucleotide sequence ID" value="NZ_BBIO01000014.1"/>
</dbReference>
<dbReference type="Pfam" id="PF01809">
    <property type="entry name" value="YidD"/>
    <property type="match status" value="1"/>
</dbReference>
<dbReference type="PANTHER" id="PTHR33383:SF1">
    <property type="entry name" value="MEMBRANE PROTEIN INSERTION EFFICIENCY FACTOR-RELATED"/>
    <property type="match status" value="1"/>
</dbReference>
<reference evidence="3 4" key="1">
    <citation type="submission" date="2014-07" db="EMBL/GenBank/DDBJ databases">
        <title>Tepidicaulis marinum gen. nov., sp. nov., a novel marine bacterium denitrifying nitrate to nitrous oxide strictly under microaerobic conditions.</title>
        <authorList>
            <person name="Takeuchi M."/>
            <person name="Yamagishi T."/>
            <person name="Kamagata Y."/>
            <person name="Oshima K."/>
            <person name="Hattori M."/>
            <person name="Katayama T."/>
            <person name="Hanada S."/>
            <person name="Tamaki H."/>
            <person name="Marumo K."/>
            <person name="Maeda H."/>
            <person name="Nedachi M."/>
            <person name="Iwasaki W."/>
            <person name="Suwa Y."/>
            <person name="Sakata S."/>
        </authorList>
    </citation>
    <scope>NUCLEOTIDE SEQUENCE [LARGE SCALE GENOMIC DNA]</scope>
    <source>
        <strain evidence="3 4">MA2</strain>
    </source>
</reference>
<organism evidence="3 4">
    <name type="scientific">Tepidicaulis marinus</name>
    <dbReference type="NCBI Taxonomy" id="1333998"/>
    <lineage>
        <taxon>Bacteria</taxon>
        <taxon>Pseudomonadati</taxon>
        <taxon>Pseudomonadota</taxon>
        <taxon>Alphaproteobacteria</taxon>
        <taxon>Hyphomicrobiales</taxon>
        <taxon>Parvibaculaceae</taxon>
        <taxon>Tepidicaulis</taxon>
    </lineage>
</organism>
<comment type="subcellular location">
    <subcellularLocation>
        <location evidence="1">Cell membrane</location>
        <topology evidence="1">Peripheral membrane protein</topology>
        <orientation evidence="1">Cytoplasmic side</orientation>
    </subcellularLocation>
</comment>
<dbReference type="HAMAP" id="MF_00386">
    <property type="entry name" value="UPF0161_YidD"/>
    <property type="match status" value="1"/>
</dbReference>
<accession>A0A081BDA6</accession>
<evidence type="ECO:0000313" key="4">
    <source>
        <dbReference type="Proteomes" id="UP000028702"/>
    </source>
</evidence>
<dbReference type="InterPro" id="IPR002696">
    <property type="entry name" value="Membr_insert_effic_factor_YidD"/>
</dbReference>
<keyword evidence="2" id="KW-0812">Transmembrane</keyword>
<comment type="caution">
    <text evidence="3">The sequence shown here is derived from an EMBL/GenBank/DDBJ whole genome shotgun (WGS) entry which is preliminary data.</text>
</comment>
<sequence length="126" mass="14104">MREIAVARNPLGFLGSLLMIGFIQVYRLGISPLIGPRCRHLPTCSEYGLEAVRRHGAWRGFWLTLARIARCQPWGSHGFDPVPAALQPQPIYAPWRYGVWRLSEAHLAEADKGNEEAACRTSGKHV</sequence>
<dbReference type="PANTHER" id="PTHR33383">
    <property type="entry name" value="MEMBRANE PROTEIN INSERTION EFFICIENCY FACTOR-RELATED"/>
    <property type="match status" value="1"/>
</dbReference>